<evidence type="ECO:0000256" key="1">
    <source>
        <dbReference type="SAM" id="MobiDB-lite"/>
    </source>
</evidence>
<keyword evidence="3" id="KW-1185">Reference proteome</keyword>
<sequence>MSRNHIPGMAAQGNASHERQQSSLNMTAASSFSMSSPPGLNMSMQNLTNNSAAHSFNMIPGLAFGSPPAPSQSGRGALAHFQPRQASNDLERTHTNVTSQSDWASLTAKIPLSRAPEIPNHPPELSEGEFEEFEDLYEPKDQSDKVRSANSTQGRGSIGDADDSSIYDNNTPRLDAADDTARRVSSADEEWEPSL</sequence>
<evidence type="ECO:0000313" key="2">
    <source>
        <dbReference type="EMBL" id="KXJ93951.1"/>
    </source>
</evidence>
<feature type="region of interest" description="Disordered" evidence="1">
    <location>
        <begin position="1"/>
        <end position="195"/>
    </location>
</feature>
<feature type="compositionally biased region" description="Basic and acidic residues" evidence="1">
    <location>
        <begin position="137"/>
        <end position="147"/>
    </location>
</feature>
<feature type="compositionally biased region" description="Polar residues" evidence="1">
    <location>
        <begin position="95"/>
        <end position="104"/>
    </location>
</feature>
<dbReference type="Proteomes" id="UP000070501">
    <property type="component" value="Unassembled WGS sequence"/>
</dbReference>
<feature type="compositionally biased region" description="Polar residues" evidence="1">
    <location>
        <begin position="21"/>
        <end position="54"/>
    </location>
</feature>
<reference evidence="3" key="1">
    <citation type="submission" date="2016-02" db="EMBL/GenBank/DDBJ databases">
        <title>Draft genome sequence of Microdochium bolleyi, a fungal endophyte of beachgrass.</title>
        <authorList>
            <consortium name="DOE Joint Genome Institute"/>
            <person name="David A.S."/>
            <person name="May G."/>
            <person name="Haridas S."/>
            <person name="Lim J."/>
            <person name="Wang M."/>
            <person name="Labutti K."/>
            <person name="Lipzen A."/>
            <person name="Barry K."/>
            <person name="Grigoriev I.V."/>
        </authorList>
    </citation>
    <scope>NUCLEOTIDE SEQUENCE [LARGE SCALE GENOMIC DNA]</scope>
    <source>
        <strain evidence="3">J235TASD1</strain>
    </source>
</reference>
<protein>
    <submittedName>
        <fullName evidence="2">Uncharacterized protein</fullName>
    </submittedName>
</protein>
<proteinExistence type="predicted"/>
<dbReference type="EMBL" id="KQ964247">
    <property type="protein sequence ID" value="KXJ93951.1"/>
    <property type="molecule type" value="Genomic_DNA"/>
</dbReference>
<gene>
    <name evidence="2" type="ORF">Micbo1qcDRAFT_158865</name>
</gene>
<accession>A0A136J9W6</accession>
<evidence type="ECO:0000313" key="3">
    <source>
        <dbReference type="Proteomes" id="UP000070501"/>
    </source>
</evidence>
<dbReference type="InParanoid" id="A0A136J9W6"/>
<feature type="non-terminal residue" evidence="2">
    <location>
        <position position="195"/>
    </location>
</feature>
<name>A0A136J9W6_9PEZI</name>
<feature type="compositionally biased region" description="Basic and acidic residues" evidence="1">
    <location>
        <begin position="175"/>
        <end position="186"/>
    </location>
</feature>
<dbReference type="AlphaFoldDB" id="A0A136J9W6"/>
<feature type="compositionally biased region" description="Acidic residues" evidence="1">
    <location>
        <begin position="126"/>
        <end position="136"/>
    </location>
</feature>
<organism evidence="2 3">
    <name type="scientific">Microdochium bolleyi</name>
    <dbReference type="NCBI Taxonomy" id="196109"/>
    <lineage>
        <taxon>Eukaryota</taxon>
        <taxon>Fungi</taxon>
        <taxon>Dikarya</taxon>
        <taxon>Ascomycota</taxon>
        <taxon>Pezizomycotina</taxon>
        <taxon>Sordariomycetes</taxon>
        <taxon>Xylariomycetidae</taxon>
        <taxon>Xylariales</taxon>
        <taxon>Microdochiaceae</taxon>
        <taxon>Microdochium</taxon>
    </lineage>
</organism>